<keyword evidence="2" id="KW-1185">Reference proteome</keyword>
<dbReference type="eggNOG" id="COG0515">
    <property type="taxonomic scope" value="Bacteria"/>
</dbReference>
<sequence length="248" mass="27520">MGGMDMSDTPEWKGRRLGSYQLGERFPDIPEDEGRLYAAHHVDTGEPALILMPGSGDDWRTSIPWCAETTRLTDPDALVLHPKRAEGAKPPRFHALTLGFIRLAGSLAQLDERADVRAHFMREPRPIRSRHRVTRWGLAGVALAMGLAFLLWPRTSAPPEMRASPDDAPVLVNRPGLSFPAIAYPMPEKPLKEQARPPCMPETEVEIRGGCWMRHHRDAPCPPGTAEYQGGCYVAVKKPDPKPTSIQP</sequence>
<dbReference type="Proteomes" id="UP000011682">
    <property type="component" value="Unassembled WGS sequence"/>
</dbReference>
<dbReference type="AlphaFoldDB" id="S9P923"/>
<comment type="caution">
    <text evidence="1">The sequence shown here is derived from an EMBL/GenBank/DDBJ whole genome shotgun (WGS) entry which is preliminary data.</text>
</comment>
<evidence type="ECO:0000313" key="2">
    <source>
        <dbReference type="Proteomes" id="UP000011682"/>
    </source>
</evidence>
<accession>S9P923</accession>
<proteinExistence type="predicted"/>
<organism evidence="1 2">
    <name type="scientific">Cystobacter fuscus (strain ATCC 25194 / DSM 2262 / NBRC 100088 / M29)</name>
    <dbReference type="NCBI Taxonomy" id="1242864"/>
    <lineage>
        <taxon>Bacteria</taxon>
        <taxon>Pseudomonadati</taxon>
        <taxon>Myxococcota</taxon>
        <taxon>Myxococcia</taxon>
        <taxon>Myxococcales</taxon>
        <taxon>Cystobacterineae</taxon>
        <taxon>Archangiaceae</taxon>
        <taxon>Cystobacter</taxon>
    </lineage>
</organism>
<reference evidence="1" key="1">
    <citation type="submission" date="2013-05" db="EMBL/GenBank/DDBJ databases">
        <title>Genome assembly of Cystobacter fuscus DSM 2262.</title>
        <authorList>
            <person name="Sharma G."/>
            <person name="Khatri I."/>
            <person name="Kaur C."/>
            <person name="Mayilraj S."/>
            <person name="Subramanian S."/>
        </authorList>
    </citation>
    <scope>NUCLEOTIDE SEQUENCE [LARGE SCALE GENOMIC DNA]</scope>
    <source>
        <strain evidence="1">DSM 2262</strain>
    </source>
</reference>
<evidence type="ECO:0000313" key="1">
    <source>
        <dbReference type="EMBL" id="EPX59596.1"/>
    </source>
</evidence>
<dbReference type="EMBL" id="ANAH02000016">
    <property type="protein sequence ID" value="EPX59596.1"/>
    <property type="molecule type" value="Genomic_DNA"/>
</dbReference>
<protein>
    <submittedName>
        <fullName evidence="1">Uncharacterized protein</fullName>
    </submittedName>
</protein>
<name>S9P923_CYSF2</name>
<gene>
    <name evidence="1" type="ORF">D187_002757</name>
</gene>